<evidence type="ECO:0000313" key="2">
    <source>
        <dbReference type="Proteomes" id="UP001165641"/>
    </source>
</evidence>
<dbReference type="EMBL" id="JAQBIE010000005">
    <property type="protein sequence ID" value="MDB6176898.1"/>
    <property type="molecule type" value="Genomic_DNA"/>
</dbReference>
<dbReference type="Gene3D" id="3.40.50.1110">
    <property type="entry name" value="SGNH hydrolase"/>
    <property type="match status" value="1"/>
</dbReference>
<dbReference type="RefSeq" id="WP_271888028.1">
    <property type="nucleotide sequence ID" value="NZ_JAQBIE010000005.1"/>
</dbReference>
<keyword evidence="2" id="KW-1185">Reference proteome</keyword>
<sequence>MIGYALLTDILFIGLGLFAPELPQMVEAAGRMSGATTTRVEARLAPHGPLKFHWLNAAAGPGPDPRALLTSGRFDHVLMTETLPLIDNLDRHDSIEYAIRFRNLALRNNPNAQTYLYESWPELQSDRHGDWRRGVAAGGVFWRAVVKAVNEQPFAGSAAPPMRLIPMAQGLLELDDAIRAGRVPGLDALEQVFLDGHHLNGRGSYFAAMLLHAALSDEDPTGLPVWLGRNRPATLDEAITTPMAEAMQQIARRVIRDQNEPIAGLAAAMRRADAVVRETRSERRTQNLWQDPDASYLTGVERSGVAFNLSEINDWSAEQPFLDIFKTARPWVGHLPGQWGGFDAPELRAAGYLDEDGWPLRMPSEVTHISTMILSGLDAGMISMAGRYELRYRGDGRIELDGQARNVTYRPGHITFDYAPGQGTVLIHLRAINPNDPIHDISVVRQDRIALADAGRLFNPDFLARLRGAEMLRFMNWMRTNNSKMSLAEDLPEQEDYVWSTPRGVPPEVMVALANELDLDPWFTLPHLADDELVHEYARRVRDNLEPGRRAWIEFSNEIWNGSFEQNRWAERKAADEWGVEGAAMQYGAWRAAQVADIWNAEFAPSSAGRLVRVVGTFTGWTGAEDDMLMAPAWKQFDPDSWQPLARRFDAYAITGYFYANLEDPNRYALLESTLEASRAEARRRGAAQSLTGDELEAFVEDHRFDLAIRRVVTELRAGSLSGEPQGSVEWVIDELFRHHGRAARKYGLDLVMYEGGSHVVASGALADDEELTSFLVALNYAPGMGDLYRRLMRGWERFSDQPFNFYTAFGGPSRYGSWGVLRYLDDDNPRWRAISQERE</sequence>
<evidence type="ECO:0000313" key="1">
    <source>
        <dbReference type="EMBL" id="MDB6176898.1"/>
    </source>
</evidence>
<dbReference type="Proteomes" id="UP001165641">
    <property type="component" value="Unassembled WGS sequence"/>
</dbReference>
<accession>A0ABT4ZC10</accession>
<name>A0ABT4ZC10_9RHOB</name>
<proteinExistence type="predicted"/>
<reference evidence="1" key="1">
    <citation type="submission" date="2022-12" db="EMBL/GenBank/DDBJ databases">
        <title>Paracoccus onchidii sp. nov., isolated from a marine invertebrate from the South China Sea.</title>
        <authorList>
            <person name="Xu S."/>
            <person name="Liu Z."/>
            <person name="Xu Y."/>
        </authorList>
    </citation>
    <scope>NUCLEOTIDE SEQUENCE</scope>
    <source>
        <strain evidence="1">Z330</strain>
    </source>
</reference>
<protein>
    <recommendedName>
        <fullName evidence="3">Cellulose-binding protein</fullName>
    </recommendedName>
</protein>
<organism evidence="1 2">
    <name type="scientific">Paracoccus onchidii</name>
    <dbReference type="NCBI Taxonomy" id="3017813"/>
    <lineage>
        <taxon>Bacteria</taxon>
        <taxon>Pseudomonadati</taxon>
        <taxon>Pseudomonadota</taxon>
        <taxon>Alphaproteobacteria</taxon>
        <taxon>Rhodobacterales</taxon>
        <taxon>Paracoccaceae</taxon>
        <taxon>Paracoccus</taxon>
    </lineage>
</organism>
<gene>
    <name evidence="1" type="ORF">PAF17_05180</name>
</gene>
<comment type="caution">
    <text evidence="1">The sequence shown here is derived from an EMBL/GenBank/DDBJ whole genome shotgun (WGS) entry which is preliminary data.</text>
</comment>
<evidence type="ECO:0008006" key="3">
    <source>
        <dbReference type="Google" id="ProtNLM"/>
    </source>
</evidence>
<dbReference type="InterPro" id="IPR036514">
    <property type="entry name" value="SGNH_hydro_sf"/>
</dbReference>